<evidence type="ECO:0000313" key="3">
    <source>
        <dbReference type="Proteomes" id="UP000332933"/>
    </source>
</evidence>
<evidence type="ECO:0000313" key="2">
    <source>
        <dbReference type="EMBL" id="VFT85369.1"/>
    </source>
</evidence>
<accession>A0A485KKD4</accession>
<dbReference type="AlphaFoldDB" id="A0A485KKD4"/>
<keyword evidence="3" id="KW-1185">Reference proteome</keyword>
<protein>
    <submittedName>
        <fullName evidence="2">Aste57867_8483 protein</fullName>
    </submittedName>
</protein>
<reference evidence="1" key="2">
    <citation type="submission" date="2019-06" db="EMBL/GenBank/DDBJ databases">
        <title>Genomics analysis of Aphanomyces spp. identifies a new class of oomycete effector associated with host adaptation.</title>
        <authorList>
            <person name="Gaulin E."/>
        </authorList>
    </citation>
    <scope>NUCLEOTIDE SEQUENCE</scope>
    <source>
        <strain evidence="1">CBS 578.67</strain>
    </source>
</reference>
<name>A0A485KKD4_9STRA</name>
<dbReference type="EMBL" id="VJMH01005103">
    <property type="protein sequence ID" value="KAF0701037.1"/>
    <property type="molecule type" value="Genomic_DNA"/>
</dbReference>
<gene>
    <name evidence="2" type="primary">Aste57867_8483</name>
    <name evidence="1" type="ORF">As57867_008451</name>
    <name evidence="2" type="ORF">ASTE57867_8483</name>
</gene>
<sequence length="119" mass="13085">MNGWSVPLGVGAVCVHKQLWLWDLVDCECVLGLHTRMRVRAGVVGILNRTRGEAVPAGDRHVMVLPTLPKFRNAVDDIMTLATGHKHSKPLVVATDIAHDKTIVPDDGLLDQVRQIVPR</sequence>
<dbReference type="Proteomes" id="UP000332933">
    <property type="component" value="Unassembled WGS sequence"/>
</dbReference>
<dbReference type="EMBL" id="CAADRA010005124">
    <property type="protein sequence ID" value="VFT85369.1"/>
    <property type="molecule type" value="Genomic_DNA"/>
</dbReference>
<proteinExistence type="predicted"/>
<organism evidence="2 3">
    <name type="scientific">Aphanomyces stellatus</name>
    <dbReference type="NCBI Taxonomy" id="120398"/>
    <lineage>
        <taxon>Eukaryota</taxon>
        <taxon>Sar</taxon>
        <taxon>Stramenopiles</taxon>
        <taxon>Oomycota</taxon>
        <taxon>Saprolegniomycetes</taxon>
        <taxon>Saprolegniales</taxon>
        <taxon>Verrucalvaceae</taxon>
        <taxon>Aphanomyces</taxon>
    </lineage>
</organism>
<reference evidence="2 3" key="1">
    <citation type="submission" date="2019-03" db="EMBL/GenBank/DDBJ databases">
        <authorList>
            <person name="Gaulin E."/>
            <person name="Dumas B."/>
        </authorList>
    </citation>
    <scope>NUCLEOTIDE SEQUENCE [LARGE SCALE GENOMIC DNA]</scope>
    <source>
        <strain evidence="2">CBS 568.67</strain>
    </source>
</reference>
<evidence type="ECO:0000313" key="1">
    <source>
        <dbReference type="EMBL" id="KAF0701037.1"/>
    </source>
</evidence>